<keyword evidence="4 11" id="KW-0812">Transmembrane</keyword>
<dbReference type="InterPro" id="IPR003691">
    <property type="entry name" value="FluC"/>
</dbReference>
<evidence type="ECO:0000256" key="8">
    <source>
        <dbReference type="ARBA" id="ARBA00023303"/>
    </source>
</evidence>
<dbReference type="GO" id="GO:0140114">
    <property type="term" value="P:cellular detoxification of fluoride"/>
    <property type="evidence" value="ECO:0007669"/>
    <property type="project" value="UniProtKB-UniRule"/>
</dbReference>
<keyword evidence="11" id="KW-0813">Transport</keyword>
<keyword evidence="5 11" id="KW-1133">Transmembrane helix</keyword>
<evidence type="ECO:0000256" key="3">
    <source>
        <dbReference type="ARBA" id="ARBA00022519"/>
    </source>
</evidence>
<proteinExistence type="inferred from homology"/>
<evidence type="ECO:0000256" key="4">
    <source>
        <dbReference type="ARBA" id="ARBA00022692"/>
    </source>
</evidence>
<dbReference type="Pfam" id="PF02537">
    <property type="entry name" value="CRCB"/>
    <property type="match status" value="1"/>
</dbReference>
<dbReference type="NCBIfam" id="TIGR00494">
    <property type="entry name" value="crcB"/>
    <property type="match status" value="1"/>
</dbReference>
<dbReference type="Proteomes" id="UP000253209">
    <property type="component" value="Unassembled WGS sequence"/>
</dbReference>
<name>A0A367GTR1_9SPHI</name>
<reference evidence="12 13" key="1">
    <citation type="submission" date="2018-05" db="EMBL/GenBank/DDBJ databases">
        <title>Mucilaginibacter hurinus sp. nov., isolated from briquette warehouse soil.</title>
        <authorList>
            <person name="Choi L."/>
        </authorList>
    </citation>
    <scope>NUCLEOTIDE SEQUENCE [LARGE SCALE GENOMIC DNA]</scope>
    <source>
        <strain evidence="12 13">ZR32</strain>
    </source>
</reference>
<comment type="function">
    <text evidence="11">Fluoride-specific ion channel. Important for reducing fluoride concentration in the cell, thus reducing its toxicity.</text>
</comment>
<feature type="binding site" evidence="11">
    <location>
        <position position="77"/>
    </location>
    <ligand>
        <name>Na(+)</name>
        <dbReference type="ChEBI" id="CHEBI:29101"/>
        <note>structural</note>
    </ligand>
</feature>
<evidence type="ECO:0000256" key="10">
    <source>
        <dbReference type="ARBA" id="ARBA00035585"/>
    </source>
</evidence>
<evidence type="ECO:0000256" key="11">
    <source>
        <dbReference type="HAMAP-Rule" id="MF_00454"/>
    </source>
</evidence>
<protein>
    <recommendedName>
        <fullName evidence="11">Fluoride-specific ion channel FluC</fullName>
    </recommendedName>
</protein>
<evidence type="ECO:0000256" key="2">
    <source>
        <dbReference type="ARBA" id="ARBA00022475"/>
    </source>
</evidence>
<comment type="activity regulation">
    <text evidence="11">Na(+) is not transported, but it plays an essential structural role and its presence is essential for fluoride channel function.</text>
</comment>
<keyword evidence="7 11" id="KW-0472">Membrane</keyword>
<feature type="transmembrane region" description="Helical" evidence="11">
    <location>
        <begin position="35"/>
        <end position="55"/>
    </location>
</feature>
<feature type="binding site" evidence="11">
    <location>
        <position position="74"/>
    </location>
    <ligand>
        <name>Na(+)</name>
        <dbReference type="ChEBI" id="CHEBI:29101"/>
        <note>structural</note>
    </ligand>
</feature>
<dbReference type="RefSeq" id="WP_114003666.1">
    <property type="nucleotide sequence ID" value="NZ_QGDC01000001.1"/>
</dbReference>
<evidence type="ECO:0000256" key="1">
    <source>
        <dbReference type="ARBA" id="ARBA00004651"/>
    </source>
</evidence>
<dbReference type="GO" id="GO:0046872">
    <property type="term" value="F:metal ion binding"/>
    <property type="evidence" value="ECO:0007669"/>
    <property type="project" value="UniProtKB-KW"/>
</dbReference>
<evidence type="ECO:0000313" key="12">
    <source>
        <dbReference type="EMBL" id="RCH56769.1"/>
    </source>
</evidence>
<evidence type="ECO:0000313" key="13">
    <source>
        <dbReference type="Proteomes" id="UP000253209"/>
    </source>
</evidence>
<feature type="transmembrane region" description="Helical" evidence="11">
    <location>
        <begin position="102"/>
        <end position="124"/>
    </location>
</feature>
<dbReference type="HAMAP" id="MF_00454">
    <property type="entry name" value="FluC"/>
    <property type="match status" value="1"/>
</dbReference>
<evidence type="ECO:0000256" key="9">
    <source>
        <dbReference type="ARBA" id="ARBA00035120"/>
    </source>
</evidence>
<dbReference type="PANTHER" id="PTHR28259:SF1">
    <property type="entry name" value="FLUORIDE EXPORT PROTEIN 1-RELATED"/>
    <property type="match status" value="1"/>
</dbReference>
<keyword evidence="11" id="KW-0479">Metal-binding</keyword>
<evidence type="ECO:0000256" key="5">
    <source>
        <dbReference type="ARBA" id="ARBA00022989"/>
    </source>
</evidence>
<dbReference type="OrthoDB" id="9815830at2"/>
<comment type="caution">
    <text evidence="12">The sequence shown here is derived from an EMBL/GenBank/DDBJ whole genome shotgun (WGS) entry which is preliminary data.</text>
</comment>
<feature type="transmembrane region" description="Helical" evidence="11">
    <location>
        <begin position="62"/>
        <end position="82"/>
    </location>
</feature>
<comment type="catalytic activity">
    <reaction evidence="10">
        <text>fluoride(in) = fluoride(out)</text>
        <dbReference type="Rhea" id="RHEA:76159"/>
        <dbReference type="ChEBI" id="CHEBI:17051"/>
    </reaction>
    <physiologicalReaction direction="left-to-right" evidence="10">
        <dbReference type="Rhea" id="RHEA:76160"/>
    </physiologicalReaction>
</comment>
<dbReference type="EMBL" id="QGDC01000001">
    <property type="protein sequence ID" value="RCH56769.1"/>
    <property type="molecule type" value="Genomic_DNA"/>
</dbReference>
<dbReference type="GO" id="GO:0005886">
    <property type="term" value="C:plasma membrane"/>
    <property type="evidence" value="ECO:0007669"/>
    <property type="project" value="UniProtKB-SubCell"/>
</dbReference>
<dbReference type="AlphaFoldDB" id="A0A367GTR1"/>
<keyword evidence="11" id="KW-0915">Sodium</keyword>
<keyword evidence="13" id="KW-1185">Reference proteome</keyword>
<gene>
    <name evidence="11 12" type="primary">crcB</name>
    <name evidence="11" type="synonym">fluC</name>
    <name evidence="12" type="ORF">DJ568_02630</name>
</gene>
<keyword evidence="2 11" id="KW-1003">Cell membrane</keyword>
<comment type="subcellular location">
    <subcellularLocation>
        <location evidence="1 11">Cell membrane</location>
        <topology evidence="1 11">Multi-pass membrane protein</topology>
    </subcellularLocation>
</comment>
<dbReference type="PANTHER" id="PTHR28259">
    <property type="entry name" value="FLUORIDE EXPORT PROTEIN 1-RELATED"/>
    <property type="match status" value="1"/>
</dbReference>
<keyword evidence="8 11" id="KW-0407">Ion channel</keyword>
<keyword evidence="6 11" id="KW-0406">Ion transport</keyword>
<comment type="similarity">
    <text evidence="9 11">Belongs to the fluoride channel Fluc/FEX (TC 1.A.43) family.</text>
</comment>
<evidence type="ECO:0000256" key="6">
    <source>
        <dbReference type="ARBA" id="ARBA00023065"/>
    </source>
</evidence>
<accession>A0A367GTR1</accession>
<dbReference type="GO" id="GO:0062054">
    <property type="term" value="F:fluoride channel activity"/>
    <property type="evidence" value="ECO:0007669"/>
    <property type="project" value="UniProtKB-UniRule"/>
</dbReference>
<keyword evidence="3" id="KW-0997">Cell inner membrane</keyword>
<sequence>MKDIVLVFIGGGLGSLARFAVGKFYMQWQPGFPYATLTSNFLSCLVFGVVVIAGVQKLNLNYTLKLLLVTGFCGGFSTYSAFTFETVELFKNGQHNMALINIMVNFALSVLGLYIGFLLGRLAFSL</sequence>
<evidence type="ECO:0000256" key="7">
    <source>
        <dbReference type="ARBA" id="ARBA00023136"/>
    </source>
</evidence>
<organism evidence="12 13">
    <name type="scientific">Mucilaginibacter hurinus</name>
    <dbReference type="NCBI Taxonomy" id="2201324"/>
    <lineage>
        <taxon>Bacteria</taxon>
        <taxon>Pseudomonadati</taxon>
        <taxon>Bacteroidota</taxon>
        <taxon>Sphingobacteriia</taxon>
        <taxon>Sphingobacteriales</taxon>
        <taxon>Sphingobacteriaceae</taxon>
        <taxon>Mucilaginibacter</taxon>
    </lineage>
</organism>